<gene>
    <name evidence="3" type="ORF">DC487_13760</name>
</gene>
<comment type="caution">
    <text evidence="3">The sequence shown here is derived from an EMBL/GenBank/DDBJ whole genome shotgun (WGS) entry which is preliminary data.</text>
</comment>
<feature type="chain" id="PRO_5015464356" evidence="1">
    <location>
        <begin position="23"/>
        <end position="246"/>
    </location>
</feature>
<sequence length="246" mass="28052">MPKRILILLACFFMVGVTQSYGQQQRYEIGLSAGYTRNTLTTDNGSRSFTRNYPLNGFQVAIPMQYHINDWFGVQLDLAYVQKNYALRRTGFFEGVENEVTNSFIQAPLMAHFSFGGEDLRGFLNLGGFAGYWASSRIRGASGDAFSADNDLGDNDQLYRFSEIFNLSSYDERVSFDSRRDRRLELGLLAGVGLEYRVSPQYKIFAEARYQYSLTDLQKNYMINQIPRYNNTFGVQLGVLYGFGGR</sequence>
<dbReference type="RefSeq" id="WP_116776544.1">
    <property type="nucleotide sequence ID" value="NZ_QDKG01000005.1"/>
</dbReference>
<evidence type="ECO:0000256" key="1">
    <source>
        <dbReference type="SAM" id="SignalP"/>
    </source>
</evidence>
<dbReference type="AlphaFoldDB" id="A0A2T8HGM2"/>
<name>A0A2T8HGM2_9SPHI</name>
<dbReference type="EMBL" id="QDKG01000005">
    <property type="protein sequence ID" value="PVH24596.1"/>
    <property type="molecule type" value="Genomic_DNA"/>
</dbReference>
<feature type="signal peptide" evidence="1">
    <location>
        <begin position="1"/>
        <end position="22"/>
    </location>
</feature>
<evidence type="ECO:0000259" key="2">
    <source>
        <dbReference type="Pfam" id="PF13568"/>
    </source>
</evidence>
<proteinExistence type="predicted"/>
<organism evidence="3 4">
    <name type="scientific">Sphingobacterium corticibacter</name>
    <dbReference type="NCBI Taxonomy" id="2171749"/>
    <lineage>
        <taxon>Bacteria</taxon>
        <taxon>Pseudomonadati</taxon>
        <taxon>Bacteroidota</taxon>
        <taxon>Sphingobacteriia</taxon>
        <taxon>Sphingobacteriales</taxon>
        <taxon>Sphingobacteriaceae</taxon>
        <taxon>Sphingobacterium</taxon>
    </lineage>
</organism>
<dbReference type="InterPro" id="IPR025665">
    <property type="entry name" value="Beta-barrel_OMP_2"/>
</dbReference>
<dbReference type="SUPFAM" id="SSF56925">
    <property type="entry name" value="OMPA-like"/>
    <property type="match status" value="1"/>
</dbReference>
<dbReference type="InterPro" id="IPR011250">
    <property type="entry name" value="OMP/PagP_B-barrel"/>
</dbReference>
<dbReference type="OrthoDB" id="1007524at2"/>
<protein>
    <submittedName>
        <fullName evidence="3">PorT family protein</fullName>
    </submittedName>
</protein>
<dbReference type="Pfam" id="PF13568">
    <property type="entry name" value="OMP_b-brl_2"/>
    <property type="match status" value="1"/>
</dbReference>
<dbReference type="Gene3D" id="2.40.160.20">
    <property type="match status" value="1"/>
</dbReference>
<evidence type="ECO:0000313" key="3">
    <source>
        <dbReference type="EMBL" id="PVH24596.1"/>
    </source>
</evidence>
<evidence type="ECO:0000313" key="4">
    <source>
        <dbReference type="Proteomes" id="UP000245627"/>
    </source>
</evidence>
<dbReference type="Proteomes" id="UP000245627">
    <property type="component" value="Unassembled WGS sequence"/>
</dbReference>
<keyword evidence="1" id="KW-0732">Signal</keyword>
<accession>A0A2T8HGM2</accession>
<reference evidence="3 4" key="1">
    <citation type="submission" date="2018-04" db="EMBL/GenBank/DDBJ databases">
        <title>Sphingobacterium cortibacter sp. nov.</title>
        <authorList>
            <person name="Li Y."/>
        </authorList>
    </citation>
    <scope>NUCLEOTIDE SEQUENCE [LARGE SCALE GENOMIC DNA]</scope>
    <source>
        <strain evidence="3 4">2c-3</strain>
    </source>
</reference>
<keyword evidence="4" id="KW-1185">Reference proteome</keyword>
<feature type="domain" description="Outer membrane protein beta-barrel" evidence="2">
    <location>
        <begin position="24"/>
        <end position="217"/>
    </location>
</feature>